<reference evidence="2 3" key="1">
    <citation type="submission" date="2014-11" db="EMBL/GenBank/DDBJ databases">
        <title>Genome sequencing of Pantoea rodasii ND03.</title>
        <authorList>
            <person name="Muhamad Yunos N.Y."/>
            <person name="Chan K.-G."/>
        </authorList>
    </citation>
    <scope>NUCLEOTIDE SEQUENCE [LARGE SCALE GENOMIC DNA]</scope>
    <source>
        <strain evidence="2 3">ND03</strain>
    </source>
</reference>
<dbReference type="CDD" id="cd04301">
    <property type="entry name" value="NAT_SF"/>
    <property type="match status" value="1"/>
</dbReference>
<evidence type="ECO:0000259" key="1">
    <source>
        <dbReference type="PROSITE" id="PS51186"/>
    </source>
</evidence>
<proteinExistence type="predicted"/>
<dbReference type="GO" id="GO:0016747">
    <property type="term" value="F:acyltransferase activity, transferring groups other than amino-acyl groups"/>
    <property type="evidence" value="ECO:0007669"/>
    <property type="project" value="InterPro"/>
</dbReference>
<evidence type="ECO:0000313" key="2">
    <source>
        <dbReference type="EMBL" id="KHJ67456.1"/>
    </source>
</evidence>
<dbReference type="Gene3D" id="3.40.630.30">
    <property type="match status" value="1"/>
</dbReference>
<dbReference type="InterPro" id="IPR000182">
    <property type="entry name" value="GNAT_dom"/>
</dbReference>
<organism evidence="2 3">
    <name type="scientific">Pantoea rodasii</name>
    <dbReference type="NCBI Taxonomy" id="1076549"/>
    <lineage>
        <taxon>Bacteria</taxon>
        <taxon>Pseudomonadati</taxon>
        <taxon>Pseudomonadota</taxon>
        <taxon>Gammaproteobacteria</taxon>
        <taxon>Enterobacterales</taxon>
        <taxon>Erwiniaceae</taxon>
        <taxon>Pantoea</taxon>
    </lineage>
</organism>
<dbReference type="EMBL" id="JTJJ01000049">
    <property type="protein sequence ID" value="KHJ67456.1"/>
    <property type="molecule type" value="Genomic_DNA"/>
</dbReference>
<sequence>MTALTLADHSWQRDDFTVSTERQRLDMDYIHQQLVEKSYWAKDQPRAKTERAFAGSLPFGVYHQQQQIGFARLVTDYTRFGWLCDVMIDENWRGHGLGSWLATCVRAHPELATVHRWMLSTNDAHQLYQRLGWRVVQDPQKLMEFPLS</sequence>
<dbReference type="Pfam" id="PF13508">
    <property type="entry name" value="Acetyltransf_7"/>
    <property type="match status" value="1"/>
</dbReference>
<dbReference type="InterPro" id="IPR053144">
    <property type="entry name" value="Acetyltransferase_Butenolide"/>
</dbReference>
<dbReference type="PANTHER" id="PTHR43233:SF1">
    <property type="entry name" value="FAMILY N-ACETYLTRANSFERASE, PUTATIVE (AFU_ORTHOLOGUE AFUA_6G03350)-RELATED"/>
    <property type="match status" value="1"/>
</dbReference>
<feature type="domain" description="N-acetyltransferase" evidence="1">
    <location>
        <begin position="14"/>
        <end position="148"/>
    </location>
</feature>
<keyword evidence="2" id="KW-0808">Transferase</keyword>
<dbReference type="Proteomes" id="UP000030853">
    <property type="component" value="Unassembled WGS sequence"/>
</dbReference>
<comment type="caution">
    <text evidence="2">The sequence shown here is derived from an EMBL/GenBank/DDBJ whole genome shotgun (WGS) entry which is preliminary data.</text>
</comment>
<dbReference type="RefSeq" id="WP_039332189.1">
    <property type="nucleotide sequence ID" value="NZ_JTJJ01000049.1"/>
</dbReference>
<accession>A0A0B1R717</accession>
<name>A0A0B1R717_9GAMM</name>
<dbReference type="AlphaFoldDB" id="A0A0B1R717"/>
<dbReference type="SUPFAM" id="SSF55729">
    <property type="entry name" value="Acyl-CoA N-acyltransferases (Nat)"/>
    <property type="match status" value="1"/>
</dbReference>
<gene>
    <name evidence="2" type="ORF">QU24_14105</name>
</gene>
<protein>
    <submittedName>
        <fullName evidence="2">GNAT family acetyltransferase</fullName>
    </submittedName>
</protein>
<dbReference type="PROSITE" id="PS51186">
    <property type="entry name" value="GNAT"/>
    <property type="match status" value="1"/>
</dbReference>
<dbReference type="PANTHER" id="PTHR43233">
    <property type="entry name" value="FAMILY N-ACETYLTRANSFERASE, PUTATIVE (AFU_ORTHOLOGUE AFUA_6G03350)-RELATED"/>
    <property type="match status" value="1"/>
</dbReference>
<dbReference type="InterPro" id="IPR016181">
    <property type="entry name" value="Acyl_CoA_acyltransferase"/>
</dbReference>
<evidence type="ECO:0000313" key="3">
    <source>
        <dbReference type="Proteomes" id="UP000030853"/>
    </source>
</evidence>